<name>A0ABD6ESQ7_9BILA</name>
<dbReference type="SUPFAM" id="SSF51069">
    <property type="entry name" value="Carbonic anhydrase"/>
    <property type="match status" value="1"/>
</dbReference>
<sequence length="310" mass="34975">MFQIYERIPGGMQAITNSLRLGPKCLSVVNRTLCLIPALNTSTSYLFHFPELCLTSGVRNYAHGGHWDYNDHGEHGPRTWPNADGHCQSPVNIDLGNVTWSENFEPLNFSHYSQLLSGEIVNNGHSVQVNPKFGNNVPQVSGGGFDQSYQLVQYHFHWSQLDHEGAEHTIGGLHYPMELHLVHIGVKDSSKIAVIGVYLLPGERGAALKAEEPLISRIRAPSSSETISGVNLMEKLPKNLKSFWRYSGSLTTPPCSEIVTWTIFTEPVNITRDQLHLFRQICDRPRHKLEKNFRPVLKLYGREVKQVRTQ</sequence>
<evidence type="ECO:0000256" key="4">
    <source>
        <dbReference type="ARBA" id="ARBA00022723"/>
    </source>
</evidence>
<gene>
    <name evidence="9" type="ORF">AB6A40_009709</name>
</gene>
<dbReference type="Pfam" id="PF00194">
    <property type="entry name" value="Carb_anhydrase"/>
    <property type="match status" value="1"/>
</dbReference>
<evidence type="ECO:0000313" key="9">
    <source>
        <dbReference type="EMBL" id="MFH4983000.1"/>
    </source>
</evidence>
<dbReference type="EMBL" id="JBGFUD010010758">
    <property type="protein sequence ID" value="MFH4983000.1"/>
    <property type="molecule type" value="Genomic_DNA"/>
</dbReference>
<dbReference type="PROSITE" id="PS51144">
    <property type="entry name" value="ALPHA_CA_2"/>
    <property type="match status" value="1"/>
</dbReference>
<keyword evidence="6" id="KW-0456">Lyase</keyword>
<keyword evidence="10" id="KW-1185">Reference proteome</keyword>
<feature type="domain" description="Alpha-carbonic anhydrase" evidence="8">
    <location>
        <begin position="65"/>
        <end position="308"/>
    </location>
</feature>
<dbReference type="InterPro" id="IPR036398">
    <property type="entry name" value="CA_dom_sf"/>
</dbReference>
<proteinExistence type="inferred from homology"/>
<dbReference type="PANTHER" id="PTHR18952:SF141">
    <property type="entry name" value="CARBONIC ANHYDRASE"/>
    <property type="match status" value="1"/>
</dbReference>
<comment type="similarity">
    <text evidence="2">Belongs to the alpha-carbonic anhydrase family.</text>
</comment>
<dbReference type="EC" id="4.2.1.1" evidence="3"/>
<evidence type="ECO:0000256" key="1">
    <source>
        <dbReference type="ARBA" id="ARBA00001947"/>
    </source>
</evidence>
<evidence type="ECO:0000256" key="6">
    <source>
        <dbReference type="ARBA" id="ARBA00023239"/>
    </source>
</evidence>
<comment type="cofactor">
    <cofactor evidence="1">
        <name>Zn(2+)</name>
        <dbReference type="ChEBI" id="CHEBI:29105"/>
    </cofactor>
</comment>
<dbReference type="SMART" id="SM01057">
    <property type="entry name" value="Carb_anhydrase"/>
    <property type="match status" value="1"/>
</dbReference>
<keyword evidence="5" id="KW-0862">Zinc</keyword>
<evidence type="ECO:0000256" key="3">
    <source>
        <dbReference type="ARBA" id="ARBA00012925"/>
    </source>
</evidence>
<dbReference type="Proteomes" id="UP001608902">
    <property type="component" value="Unassembled WGS sequence"/>
</dbReference>
<evidence type="ECO:0000256" key="5">
    <source>
        <dbReference type="ARBA" id="ARBA00022833"/>
    </source>
</evidence>
<evidence type="ECO:0000259" key="8">
    <source>
        <dbReference type="PROSITE" id="PS51144"/>
    </source>
</evidence>
<dbReference type="CDD" id="cd00326">
    <property type="entry name" value="alpha_CA"/>
    <property type="match status" value="1"/>
</dbReference>
<comment type="caution">
    <text evidence="9">The sequence shown here is derived from an EMBL/GenBank/DDBJ whole genome shotgun (WGS) entry which is preliminary data.</text>
</comment>
<dbReference type="PANTHER" id="PTHR18952">
    <property type="entry name" value="CARBONIC ANHYDRASE"/>
    <property type="match status" value="1"/>
</dbReference>
<evidence type="ECO:0000256" key="2">
    <source>
        <dbReference type="ARBA" id="ARBA00010718"/>
    </source>
</evidence>
<dbReference type="InterPro" id="IPR023561">
    <property type="entry name" value="Carbonic_anhydrase_a-class"/>
</dbReference>
<dbReference type="GO" id="GO:0046872">
    <property type="term" value="F:metal ion binding"/>
    <property type="evidence" value="ECO:0007669"/>
    <property type="project" value="UniProtKB-KW"/>
</dbReference>
<dbReference type="GO" id="GO:0004089">
    <property type="term" value="F:carbonate dehydratase activity"/>
    <property type="evidence" value="ECO:0007669"/>
    <property type="project" value="UniProtKB-EC"/>
</dbReference>
<evidence type="ECO:0000313" key="10">
    <source>
        <dbReference type="Proteomes" id="UP001608902"/>
    </source>
</evidence>
<dbReference type="InterPro" id="IPR001148">
    <property type="entry name" value="CA_dom"/>
</dbReference>
<reference evidence="9 10" key="1">
    <citation type="submission" date="2024-08" db="EMBL/GenBank/DDBJ databases">
        <title>Gnathostoma spinigerum genome.</title>
        <authorList>
            <person name="Gonzalez-Bertolin B."/>
            <person name="Monzon S."/>
            <person name="Zaballos A."/>
            <person name="Jimenez P."/>
            <person name="Dekumyoy P."/>
            <person name="Varona S."/>
            <person name="Cuesta I."/>
            <person name="Sumanam S."/>
            <person name="Adisakwattana P."/>
            <person name="Gasser R.B."/>
            <person name="Hernandez-Gonzalez A."/>
            <person name="Young N.D."/>
            <person name="Perteguer M.J."/>
        </authorList>
    </citation>
    <scope>NUCLEOTIDE SEQUENCE [LARGE SCALE GENOMIC DNA]</scope>
    <source>
        <strain evidence="9">AL3</strain>
        <tissue evidence="9">Liver</tissue>
    </source>
</reference>
<comment type="catalytic activity">
    <reaction evidence="7">
        <text>hydrogencarbonate + H(+) = CO2 + H2O</text>
        <dbReference type="Rhea" id="RHEA:10748"/>
        <dbReference type="ChEBI" id="CHEBI:15377"/>
        <dbReference type="ChEBI" id="CHEBI:15378"/>
        <dbReference type="ChEBI" id="CHEBI:16526"/>
        <dbReference type="ChEBI" id="CHEBI:17544"/>
        <dbReference type="EC" id="4.2.1.1"/>
    </reaction>
</comment>
<organism evidence="9 10">
    <name type="scientific">Gnathostoma spinigerum</name>
    <dbReference type="NCBI Taxonomy" id="75299"/>
    <lineage>
        <taxon>Eukaryota</taxon>
        <taxon>Metazoa</taxon>
        <taxon>Ecdysozoa</taxon>
        <taxon>Nematoda</taxon>
        <taxon>Chromadorea</taxon>
        <taxon>Rhabditida</taxon>
        <taxon>Spirurina</taxon>
        <taxon>Gnathostomatomorpha</taxon>
        <taxon>Gnathostomatoidea</taxon>
        <taxon>Gnathostomatidae</taxon>
        <taxon>Gnathostoma</taxon>
    </lineage>
</organism>
<accession>A0ABD6ESQ7</accession>
<dbReference type="AlphaFoldDB" id="A0ABD6ESQ7"/>
<keyword evidence="4" id="KW-0479">Metal-binding</keyword>
<evidence type="ECO:0000256" key="7">
    <source>
        <dbReference type="ARBA" id="ARBA00048348"/>
    </source>
</evidence>
<protein>
    <recommendedName>
        <fullName evidence="3">carbonic anhydrase</fullName>
        <ecNumber evidence="3">4.2.1.1</ecNumber>
    </recommendedName>
</protein>
<dbReference type="Gene3D" id="3.10.200.10">
    <property type="entry name" value="Alpha carbonic anhydrase"/>
    <property type="match status" value="1"/>
</dbReference>